<evidence type="ECO:0000313" key="1">
    <source>
        <dbReference type="EMBL" id="ENZ10188.1"/>
    </source>
</evidence>
<comment type="caution">
    <text evidence="1">The sequence shown here is derived from an EMBL/GenBank/DDBJ whole genome shotgun (WGS) entry which is preliminary data.</text>
</comment>
<dbReference type="Proteomes" id="UP000013085">
    <property type="component" value="Unassembled WGS sequence"/>
</dbReference>
<dbReference type="PATRIC" id="fig|999408.3.peg.4632"/>
<gene>
    <name evidence="1" type="ORF">HMPREF1090_04317</name>
</gene>
<protein>
    <submittedName>
        <fullName evidence="1">Uncharacterized protein</fullName>
    </submittedName>
</protein>
<organism evidence="1 2">
    <name type="scientific">[Clostridium] clostridioforme 90A8</name>
    <dbReference type="NCBI Taxonomy" id="999408"/>
    <lineage>
        <taxon>Bacteria</taxon>
        <taxon>Bacillati</taxon>
        <taxon>Bacillota</taxon>
        <taxon>Clostridia</taxon>
        <taxon>Lachnospirales</taxon>
        <taxon>Lachnospiraceae</taxon>
        <taxon>Enterocloster</taxon>
    </lineage>
</organism>
<proteinExistence type="predicted"/>
<name>A0A0E2HIU7_9FIRM</name>
<dbReference type="EMBL" id="AGYR01000048">
    <property type="protein sequence ID" value="ENZ10188.1"/>
    <property type="molecule type" value="Genomic_DNA"/>
</dbReference>
<evidence type="ECO:0000313" key="2">
    <source>
        <dbReference type="Proteomes" id="UP000013085"/>
    </source>
</evidence>
<sequence>MAKKIGLSIYGLSIVNGDKRLELHNIINNKGLIEIVHDFALKNEKKLSNDPGKESIFYFDQITKEEIYAEDSKKEYTILYGRVKTGEYGIESELLDVNDGSVYERSTSQADLLPFGFCIAVAEGDVNRSIIILQTIGNLGMKMALQRELQDCFDKLKLNYGVLWGQVLPKAYIDKFFRNGVLQKIRMVRYEIPEDISNRIGINYGVKQTREERIICKPIGFLERKKKEISEWMAGQRSCTNIIEIEDFHYDDLKLEFKLGRTNKVISLKDTTGLRVNEDITGVVDTQGGNPDFDSLKLVMKETAREYLIGMGLLV</sequence>
<reference evidence="1 2" key="1">
    <citation type="submission" date="2013-01" db="EMBL/GenBank/DDBJ databases">
        <title>The Genome Sequence of Clostridium clostridioforme 90A8.</title>
        <authorList>
            <consortium name="The Broad Institute Genome Sequencing Platform"/>
            <person name="Earl A."/>
            <person name="Ward D."/>
            <person name="Feldgarden M."/>
            <person name="Gevers D."/>
            <person name="Courvalin P."/>
            <person name="Lambert T."/>
            <person name="Walker B."/>
            <person name="Young S.K."/>
            <person name="Zeng Q."/>
            <person name="Gargeya S."/>
            <person name="Fitzgerald M."/>
            <person name="Haas B."/>
            <person name="Abouelleil A."/>
            <person name="Alvarado L."/>
            <person name="Arachchi H.M."/>
            <person name="Berlin A.M."/>
            <person name="Chapman S.B."/>
            <person name="Dewar J."/>
            <person name="Goldberg J."/>
            <person name="Griggs A."/>
            <person name="Gujja S."/>
            <person name="Hansen M."/>
            <person name="Howarth C."/>
            <person name="Imamovic A."/>
            <person name="Larimer J."/>
            <person name="McCowan C."/>
            <person name="Murphy C."/>
            <person name="Neiman D."/>
            <person name="Pearson M."/>
            <person name="Priest M."/>
            <person name="Roberts A."/>
            <person name="Saif S."/>
            <person name="Shea T."/>
            <person name="Sisk P."/>
            <person name="Sykes S."/>
            <person name="Wortman J."/>
            <person name="Nusbaum C."/>
            <person name="Birren B."/>
        </authorList>
    </citation>
    <scope>NUCLEOTIDE SEQUENCE [LARGE SCALE GENOMIC DNA]</scope>
    <source>
        <strain evidence="1 2">90A8</strain>
    </source>
</reference>
<dbReference type="AlphaFoldDB" id="A0A0E2HIU7"/>
<dbReference type="RefSeq" id="WP_002594092.1">
    <property type="nucleotide sequence ID" value="NZ_KB850984.1"/>
</dbReference>
<dbReference type="HOGENOM" id="CLU_881953_0_0_9"/>
<accession>A0A0E2HIU7</accession>